<accession>D9QQW3</accession>
<keyword evidence="2" id="KW-1185">Reference proteome</keyword>
<dbReference type="SUPFAM" id="SSF48371">
    <property type="entry name" value="ARM repeat"/>
    <property type="match status" value="1"/>
</dbReference>
<keyword evidence="1" id="KW-0456">Lyase</keyword>
<dbReference type="RefSeq" id="WP_013278349.1">
    <property type="nucleotide sequence ID" value="NC_014378.1"/>
</dbReference>
<sequence length="571" mass="67409">MTEEAERLYTKEDFINYCKHPEPLVRNWAFEYLTTLYPQTEEISQYLPEFLAAADKEEDNELQYIIFTYLKENYKHLSGGLIYGCLKKELDIDTKAFLLNILARQGYQPEKVLAEIKQLLEKDEFNINGFLRLQKALGNLGTEEAYNYLRSMNPDLKLEMMDARSYLASLLKFKRPESVKEVTQKVLRNLDRCSYNHFFQELSKLFCGHEFSYYLCNFFSWMGDIERILDFLEEYWPGNSGVKRLQALIDESEVETLTEEPYETSFNYLINNIRAEFDSRYSFGVKEESLDLELLNSKQDEMSETDFWIGFILGIIEKERDYILEEEIELFLLYLLSLWIVLLEELDFESDIARARQDDDYLWEVFILDREFIPAEITELVLEKVDIFEERLISLIDSDDYSSRVSRAIEVLGKANSKAAVPYIIEVIDNEQEDMVCEAAVEALRRIADISIDRLMRAISQGDFTRIIYLTSVLEWQPYDSVASFLIELHQEGELEEELFVYTLKRVGSERGLDYLERMSFKGKSGYFFKTLIILSILNQREDNLELYREKLEKIKQQRASKFDFSFNLEA</sequence>
<proteinExistence type="predicted"/>
<dbReference type="AlphaFoldDB" id="D9QQW3"/>
<dbReference type="STRING" id="574087.Acear_1394"/>
<evidence type="ECO:0000313" key="2">
    <source>
        <dbReference type="Proteomes" id="UP000001661"/>
    </source>
</evidence>
<dbReference type="KEGG" id="aar:Acear_1394"/>
<dbReference type="Proteomes" id="UP000001661">
    <property type="component" value="Chromosome"/>
</dbReference>
<dbReference type="InterPro" id="IPR011989">
    <property type="entry name" value="ARM-like"/>
</dbReference>
<dbReference type="InterPro" id="IPR016024">
    <property type="entry name" value="ARM-type_fold"/>
</dbReference>
<evidence type="ECO:0000313" key="1">
    <source>
        <dbReference type="EMBL" id="ADL12904.1"/>
    </source>
</evidence>
<dbReference type="HOGENOM" id="CLU_477051_0_0_9"/>
<dbReference type="GO" id="GO:0016829">
    <property type="term" value="F:lyase activity"/>
    <property type="evidence" value="ECO:0007669"/>
    <property type="project" value="UniProtKB-KW"/>
</dbReference>
<protein>
    <submittedName>
        <fullName evidence="1">PBS lyase HEAT domain protein repeat-containing protein</fullName>
    </submittedName>
</protein>
<name>D9QQW3_ACEAZ</name>
<dbReference type="eggNOG" id="COG1413">
    <property type="taxonomic scope" value="Bacteria"/>
</dbReference>
<dbReference type="EMBL" id="CP002105">
    <property type="protein sequence ID" value="ADL12904.1"/>
    <property type="molecule type" value="Genomic_DNA"/>
</dbReference>
<reference evidence="1 2" key="1">
    <citation type="journal article" date="2010" name="Stand. Genomic Sci.">
        <title>Complete genome sequence of Acetohalobium arabaticum type strain (Z-7288).</title>
        <authorList>
            <person name="Sikorski J."/>
            <person name="Lapidus A."/>
            <person name="Chertkov O."/>
            <person name="Lucas S."/>
            <person name="Copeland A."/>
            <person name="Glavina Del Rio T."/>
            <person name="Nolan M."/>
            <person name="Tice H."/>
            <person name="Cheng J.F."/>
            <person name="Han C."/>
            <person name="Brambilla E."/>
            <person name="Pitluck S."/>
            <person name="Liolios K."/>
            <person name="Ivanova N."/>
            <person name="Mavromatis K."/>
            <person name="Mikhailova N."/>
            <person name="Pati A."/>
            <person name="Bruce D."/>
            <person name="Detter C."/>
            <person name="Tapia R."/>
            <person name="Goodwin L."/>
            <person name="Chen A."/>
            <person name="Palaniappan K."/>
            <person name="Land M."/>
            <person name="Hauser L."/>
            <person name="Chang Y.J."/>
            <person name="Jeffries C.D."/>
            <person name="Rohde M."/>
            <person name="Goker M."/>
            <person name="Spring S."/>
            <person name="Woyke T."/>
            <person name="Bristow J."/>
            <person name="Eisen J.A."/>
            <person name="Markowitz V."/>
            <person name="Hugenholtz P."/>
            <person name="Kyrpides N.C."/>
            <person name="Klenk H.P."/>
        </authorList>
    </citation>
    <scope>NUCLEOTIDE SEQUENCE [LARGE SCALE GENOMIC DNA]</scope>
    <source>
        <strain evidence="2">ATCC 49924 / DSM 5501 / Z-7288</strain>
    </source>
</reference>
<gene>
    <name evidence="1" type="ordered locus">Acear_1394</name>
</gene>
<organism evidence="1 2">
    <name type="scientific">Acetohalobium arabaticum (strain ATCC 49924 / DSM 5501 / Z-7288)</name>
    <dbReference type="NCBI Taxonomy" id="574087"/>
    <lineage>
        <taxon>Bacteria</taxon>
        <taxon>Bacillati</taxon>
        <taxon>Bacillota</taxon>
        <taxon>Clostridia</taxon>
        <taxon>Halanaerobiales</taxon>
        <taxon>Halobacteroidaceae</taxon>
        <taxon>Acetohalobium</taxon>
    </lineage>
</organism>
<dbReference type="Gene3D" id="1.25.10.10">
    <property type="entry name" value="Leucine-rich Repeat Variant"/>
    <property type="match status" value="1"/>
</dbReference>